<sequence>MSLLNLDLIEAIYSDAERELTNDELYREVQSRLSISDNDFKLNLQSKCNKKRSTHQLEYNFVSTQKPFPNDEYFLPTSYNKRARKDNDFTRTGQKTSRNCQSTGT</sequence>
<protein>
    <submittedName>
        <fullName evidence="2">Uncharacterized protein</fullName>
    </submittedName>
</protein>
<feature type="region of interest" description="Disordered" evidence="1">
    <location>
        <begin position="84"/>
        <end position="105"/>
    </location>
</feature>
<name>A0A385G0Z5_KLEPN</name>
<evidence type="ECO:0000313" key="2">
    <source>
        <dbReference type="EMBL" id="AXV47756.1"/>
    </source>
</evidence>
<geneLocation type="plasmid" evidence="2">
    <name>pKP16103-MCR-1</name>
</geneLocation>
<dbReference type="EMBL" id="MH733011">
    <property type="protein sequence ID" value="AXV47756.1"/>
    <property type="molecule type" value="Genomic_DNA"/>
</dbReference>
<organism evidence="2">
    <name type="scientific">Klebsiella pneumoniae</name>
    <dbReference type="NCBI Taxonomy" id="573"/>
    <lineage>
        <taxon>Bacteria</taxon>
        <taxon>Pseudomonadati</taxon>
        <taxon>Pseudomonadota</taxon>
        <taxon>Gammaproteobacteria</taxon>
        <taxon>Enterobacterales</taxon>
        <taxon>Enterobacteriaceae</taxon>
        <taxon>Klebsiella/Raoultella group</taxon>
        <taxon>Klebsiella</taxon>
        <taxon>Klebsiella pneumoniae complex</taxon>
    </lineage>
</organism>
<keyword evidence="2" id="KW-0614">Plasmid</keyword>
<accession>A0A385G0Z5</accession>
<dbReference type="AlphaFoldDB" id="A0A385G0Z5"/>
<evidence type="ECO:0000256" key="1">
    <source>
        <dbReference type="SAM" id="MobiDB-lite"/>
    </source>
</evidence>
<proteinExistence type="predicted"/>
<reference evidence="2" key="1">
    <citation type="submission" date="2018-08" db="EMBL/GenBank/DDBJ databases">
        <authorList>
            <person name="Mu J.-J."/>
            <person name="Lin Y.-C."/>
        </authorList>
    </citation>
    <scope>NUCLEOTIDE SEQUENCE</scope>
    <source>
        <strain evidence="2">KP16103</strain>
        <plasmid evidence="2">pKP16103-MCR-1</plasmid>
    </source>
</reference>
<dbReference type="RefSeq" id="WP_172693987.1">
    <property type="nucleotide sequence ID" value="NZ_CP065953.1"/>
</dbReference>
<feature type="compositionally biased region" description="Polar residues" evidence="1">
    <location>
        <begin position="90"/>
        <end position="105"/>
    </location>
</feature>